<evidence type="ECO:0000313" key="1">
    <source>
        <dbReference type="EMBL" id="MCF0263350.1"/>
    </source>
</evidence>
<dbReference type="Proteomes" id="UP000887320">
    <property type="component" value="Unassembled WGS sequence"/>
</dbReference>
<evidence type="ECO:0000313" key="2">
    <source>
        <dbReference type="Proteomes" id="UP000887320"/>
    </source>
</evidence>
<organism evidence="1 2">
    <name type="scientific">Acinetobacter guillouiae</name>
    <name type="common">Acinetobacter genomosp. 11</name>
    <dbReference type="NCBI Taxonomy" id="106649"/>
    <lineage>
        <taxon>Bacteria</taxon>
        <taxon>Pseudomonadati</taxon>
        <taxon>Pseudomonadota</taxon>
        <taxon>Gammaproteobacteria</taxon>
        <taxon>Moraxellales</taxon>
        <taxon>Moraxellaceae</taxon>
        <taxon>Acinetobacter</taxon>
    </lineage>
</organism>
<sequence>MNQSNDVINFGKFKGTALVDLKHSYVRWLLTLEKLDLALGDKLRSLPWVQEEAERERKFKKRKAKAELFSKPCFQRTPYSSNQRIAYNNAKFNS</sequence>
<dbReference type="AlphaFoldDB" id="A0A8X8KDE8"/>
<reference evidence="1" key="1">
    <citation type="submission" date="2021-07" db="EMBL/GenBank/DDBJ databases">
        <authorList>
            <person name="Fernandez M."/>
            <person name="Pereira P."/>
            <person name="Torres Tejerizo G.A."/>
            <person name="Gonzalez P."/>
            <person name="Agostini E."/>
        </authorList>
    </citation>
    <scope>NUCLEOTIDE SEQUENCE</scope>
    <source>
        <strain evidence="1">SFC 500-1A</strain>
    </source>
</reference>
<name>A0A8X8KDE8_ACIGI</name>
<proteinExistence type="predicted"/>
<dbReference type="EMBL" id="JAHWXT010000001">
    <property type="protein sequence ID" value="MCF0263350.1"/>
    <property type="molecule type" value="Genomic_DNA"/>
</dbReference>
<comment type="caution">
    <text evidence="1">The sequence shown here is derived from an EMBL/GenBank/DDBJ whole genome shotgun (WGS) entry which is preliminary data.</text>
</comment>
<gene>
    <name evidence="1" type="ORF">KW868_02525</name>
</gene>
<accession>A0A8X8KDE8</accession>
<protein>
    <submittedName>
        <fullName evidence="1">Uncharacterized protein</fullName>
    </submittedName>
</protein>
<dbReference type="RefSeq" id="WP_234622603.1">
    <property type="nucleotide sequence ID" value="NZ_JAHWXT010000001.1"/>
</dbReference>